<dbReference type="EMBL" id="BGPR01003818">
    <property type="protein sequence ID" value="GBM92758.1"/>
    <property type="molecule type" value="Genomic_DNA"/>
</dbReference>
<dbReference type="Proteomes" id="UP000499080">
    <property type="component" value="Unassembled WGS sequence"/>
</dbReference>
<dbReference type="AlphaFoldDB" id="A0A4Y2JTB8"/>
<accession>A0A4Y2JTB8</accession>
<organism evidence="1 2">
    <name type="scientific">Araneus ventricosus</name>
    <name type="common">Orbweaver spider</name>
    <name type="synonym">Epeira ventricosa</name>
    <dbReference type="NCBI Taxonomy" id="182803"/>
    <lineage>
        <taxon>Eukaryota</taxon>
        <taxon>Metazoa</taxon>
        <taxon>Ecdysozoa</taxon>
        <taxon>Arthropoda</taxon>
        <taxon>Chelicerata</taxon>
        <taxon>Arachnida</taxon>
        <taxon>Araneae</taxon>
        <taxon>Araneomorphae</taxon>
        <taxon>Entelegynae</taxon>
        <taxon>Araneoidea</taxon>
        <taxon>Araneidae</taxon>
        <taxon>Araneus</taxon>
    </lineage>
</organism>
<sequence length="141" mass="16069">MDSYNFVFRLIALSVPNECPRTILKSVGFKIRGLWFGILIPPKMSPRYPAVKFESSELDVPGLKIRFHQKGRRFEYTTHQRYVLQAGLVHVSSVRVKCPIVGMEWKFCVGLGIVCVLCRMSLGPFQISLGVVSKRPLIWIS</sequence>
<gene>
    <name evidence="1" type="ORF">AVEN_73943_1</name>
</gene>
<evidence type="ECO:0000313" key="1">
    <source>
        <dbReference type="EMBL" id="GBM92758.1"/>
    </source>
</evidence>
<keyword evidence="2" id="KW-1185">Reference proteome</keyword>
<proteinExistence type="predicted"/>
<comment type="caution">
    <text evidence="1">The sequence shown here is derived from an EMBL/GenBank/DDBJ whole genome shotgun (WGS) entry which is preliminary data.</text>
</comment>
<evidence type="ECO:0000313" key="2">
    <source>
        <dbReference type="Proteomes" id="UP000499080"/>
    </source>
</evidence>
<protein>
    <submittedName>
        <fullName evidence="1">Uncharacterized protein</fullName>
    </submittedName>
</protein>
<reference evidence="1 2" key="1">
    <citation type="journal article" date="2019" name="Sci. Rep.">
        <title>Orb-weaving spider Araneus ventricosus genome elucidates the spidroin gene catalogue.</title>
        <authorList>
            <person name="Kono N."/>
            <person name="Nakamura H."/>
            <person name="Ohtoshi R."/>
            <person name="Moran D.A.P."/>
            <person name="Shinohara A."/>
            <person name="Yoshida Y."/>
            <person name="Fujiwara M."/>
            <person name="Mori M."/>
            <person name="Tomita M."/>
            <person name="Arakawa K."/>
        </authorList>
    </citation>
    <scope>NUCLEOTIDE SEQUENCE [LARGE SCALE GENOMIC DNA]</scope>
</reference>
<name>A0A4Y2JTB8_ARAVE</name>